<dbReference type="PANTHER" id="PTHR12788:SF10">
    <property type="entry name" value="PROTEIN-TYROSINE SULFOTRANSFERASE"/>
    <property type="match status" value="1"/>
</dbReference>
<reference evidence="2 3" key="1">
    <citation type="submission" date="2023-04" db="EMBL/GenBank/DDBJ databases">
        <title>Marinobulbifer ophiurae gen. nov., sp. Nov., isolate from tissue of brittle star Ophioplocus japonicus.</title>
        <authorList>
            <person name="Kawano K."/>
            <person name="Sawayama S."/>
            <person name="Nakagawa S."/>
        </authorList>
    </citation>
    <scope>NUCLEOTIDE SEQUENCE [LARGE SCALE GENOMIC DNA]</scope>
    <source>
        <strain evidence="2 3">NKW57</strain>
    </source>
</reference>
<dbReference type="InterPro" id="IPR019734">
    <property type="entry name" value="TPR_rpt"/>
</dbReference>
<comment type="caution">
    <text evidence="2">The sequence shown here is derived from an EMBL/GenBank/DDBJ whole genome shotgun (WGS) entry which is preliminary data.</text>
</comment>
<dbReference type="SUPFAM" id="SSF48452">
    <property type="entry name" value="TPR-like"/>
    <property type="match status" value="1"/>
</dbReference>
<dbReference type="Gene3D" id="1.25.40.10">
    <property type="entry name" value="Tetratricopeptide repeat domain"/>
    <property type="match status" value="1"/>
</dbReference>
<evidence type="ECO:0008006" key="4">
    <source>
        <dbReference type="Google" id="ProtNLM"/>
    </source>
</evidence>
<dbReference type="InterPro" id="IPR027417">
    <property type="entry name" value="P-loop_NTPase"/>
</dbReference>
<name>A0ABQ6LV25_9GAMM</name>
<dbReference type="InterPro" id="IPR026634">
    <property type="entry name" value="TPST-like"/>
</dbReference>
<organism evidence="2 3">
    <name type="scientific">Biformimicrobium ophioploci</name>
    <dbReference type="NCBI Taxonomy" id="3036711"/>
    <lineage>
        <taxon>Bacteria</taxon>
        <taxon>Pseudomonadati</taxon>
        <taxon>Pseudomonadota</taxon>
        <taxon>Gammaproteobacteria</taxon>
        <taxon>Cellvibrionales</taxon>
        <taxon>Microbulbiferaceae</taxon>
        <taxon>Biformimicrobium</taxon>
    </lineage>
</organism>
<protein>
    <recommendedName>
        <fullName evidence="4">Sulfotransferase</fullName>
    </recommendedName>
</protein>
<dbReference type="Gene3D" id="3.40.50.300">
    <property type="entry name" value="P-loop containing nucleotide triphosphate hydrolases"/>
    <property type="match status" value="1"/>
</dbReference>
<dbReference type="EMBL" id="BSYJ01000001">
    <property type="protein sequence ID" value="GMG85920.1"/>
    <property type="molecule type" value="Genomic_DNA"/>
</dbReference>
<dbReference type="SUPFAM" id="SSF52540">
    <property type="entry name" value="P-loop containing nucleoside triphosphate hydrolases"/>
    <property type="match status" value="1"/>
</dbReference>
<gene>
    <name evidence="2" type="ORF">MNKW57_02410</name>
</gene>
<dbReference type="Pfam" id="PF13469">
    <property type="entry name" value="Sulfotransfer_3"/>
    <property type="match status" value="1"/>
</dbReference>
<dbReference type="SMART" id="SM00028">
    <property type="entry name" value="TPR"/>
    <property type="match status" value="3"/>
</dbReference>
<evidence type="ECO:0000256" key="1">
    <source>
        <dbReference type="ARBA" id="ARBA00022679"/>
    </source>
</evidence>
<sequence length="464" mass="52349">MLGIDPQRHDARIQRARCLVQAGNHAEAEQEADLCRGAVQDKPKLLDLLATVYSHIGKQEKAEPLARRASELAPADLAILSNAAAIQLFVGEDQRAAGNLTRTLQLAPQHYRSHWQLSKARRAADEHHCEQMETLLADPACADDGRVYLHYALGKEYEDLQQWQRAWEHYRDGTALQRNRIRYSADDGEALFECLKHTFDRQWFEETMEAGGSAQGRTQDSPIFILGLPRSGSTLVERIIGSHSQVQALGELPQWPLAVKRLARVRAPGLFRPDIVTGAAALAPQQFAERYRAEIGFLRDGSPFFSDKLPDNFLYLPLLAKAFPDARMVHVHRNPMDSCFAMFKQLFADAHPYSYSQQELADYYAGYRQLMDQWRSLLGDRLVEVDYDALVQQQETQTRQLLERLGLPFEEACLAFHRTPGAAATASAAQVRQPMHNRSVGRWRQFEAGLAPLRQALAARGLDV</sequence>
<accession>A0ABQ6LV25</accession>
<proteinExistence type="predicted"/>
<dbReference type="InterPro" id="IPR011990">
    <property type="entry name" value="TPR-like_helical_dom_sf"/>
</dbReference>
<dbReference type="Proteomes" id="UP001224392">
    <property type="component" value="Unassembled WGS sequence"/>
</dbReference>
<evidence type="ECO:0000313" key="3">
    <source>
        <dbReference type="Proteomes" id="UP001224392"/>
    </source>
</evidence>
<evidence type="ECO:0000313" key="2">
    <source>
        <dbReference type="EMBL" id="GMG85920.1"/>
    </source>
</evidence>
<keyword evidence="1" id="KW-0808">Transferase</keyword>
<keyword evidence="3" id="KW-1185">Reference proteome</keyword>
<dbReference type="PANTHER" id="PTHR12788">
    <property type="entry name" value="PROTEIN-TYROSINE SULFOTRANSFERASE 2"/>
    <property type="match status" value="1"/>
</dbReference>